<reference evidence="7 8" key="1">
    <citation type="journal article" date="2004" name="Science">
        <title>The genome of the diatom Thalassiosira pseudonana: ecology, evolution, and metabolism.</title>
        <authorList>
            <person name="Armbrust E.V."/>
            <person name="Berges J.A."/>
            <person name="Bowler C."/>
            <person name="Green B.R."/>
            <person name="Martinez D."/>
            <person name="Putnam N.H."/>
            <person name="Zhou S."/>
            <person name="Allen A.E."/>
            <person name="Apt K.E."/>
            <person name="Bechner M."/>
            <person name="Brzezinski M.A."/>
            <person name="Chaal B.K."/>
            <person name="Chiovitti A."/>
            <person name="Davis A.K."/>
            <person name="Demarest M.S."/>
            <person name="Detter J.C."/>
            <person name="Glavina T."/>
            <person name="Goodstein D."/>
            <person name="Hadi M.Z."/>
            <person name="Hellsten U."/>
            <person name="Hildebrand M."/>
            <person name="Jenkins B.D."/>
            <person name="Jurka J."/>
            <person name="Kapitonov V.V."/>
            <person name="Kroger N."/>
            <person name="Lau W.W."/>
            <person name="Lane T.W."/>
            <person name="Larimer F.W."/>
            <person name="Lippmeier J.C."/>
            <person name="Lucas S."/>
            <person name="Medina M."/>
            <person name="Montsant A."/>
            <person name="Obornik M."/>
            <person name="Parker M.S."/>
            <person name="Palenik B."/>
            <person name="Pazour G.J."/>
            <person name="Richardson P.M."/>
            <person name="Rynearson T.A."/>
            <person name="Saito M.A."/>
            <person name="Schwartz D.C."/>
            <person name="Thamatrakoln K."/>
            <person name="Valentin K."/>
            <person name="Vardi A."/>
            <person name="Wilkerson F.P."/>
            <person name="Rokhsar D.S."/>
        </authorList>
    </citation>
    <scope>NUCLEOTIDE SEQUENCE [LARGE SCALE GENOMIC DNA]</scope>
    <source>
        <strain evidence="7 8">CCMP1335</strain>
    </source>
</reference>
<feature type="active site" description="Glycyl thioester intermediate" evidence="5">
    <location>
        <position position="362"/>
    </location>
</feature>
<dbReference type="STRING" id="35128.B8BRB4"/>
<dbReference type="Gene3D" id="3.30.2410.10">
    <property type="entry name" value="Hect, E3 ligase catalytic domain"/>
    <property type="match status" value="1"/>
</dbReference>
<dbReference type="HOGENOM" id="CLU_002173_9_2_1"/>
<dbReference type="Proteomes" id="UP000001449">
    <property type="component" value="Chromosome 1"/>
</dbReference>
<protein>
    <recommendedName>
        <fullName evidence="2">HECT-type E3 ubiquitin transferase</fullName>
        <ecNumber evidence="2">2.3.2.26</ecNumber>
    </recommendedName>
</protein>
<dbReference type="GeneID" id="7443129"/>
<dbReference type="GO" id="GO:0006511">
    <property type="term" value="P:ubiquitin-dependent protein catabolic process"/>
    <property type="evidence" value="ECO:0000318"/>
    <property type="project" value="GO_Central"/>
</dbReference>
<dbReference type="FunFam" id="3.30.2410.10:FF:000003">
    <property type="entry name" value="probable E3 ubiquitin-protein ligase HERC4 isoform X1"/>
    <property type="match status" value="1"/>
</dbReference>
<keyword evidence="8" id="KW-1185">Reference proteome</keyword>
<evidence type="ECO:0000259" key="6">
    <source>
        <dbReference type="PROSITE" id="PS50237"/>
    </source>
</evidence>
<dbReference type="InterPro" id="IPR000569">
    <property type="entry name" value="HECT_dom"/>
</dbReference>
<dbReference type="RefSeq" id="XP_002286867.1">
    <property type="nucleotide sequence ID" value="XM_002286831.1"/>
</dbReference>
<dbReference type="Pfam" id="PF00632">
    <property type="entry name" value="HECT"/>
    <property type="match status" value="1"/>
</dbReference>
<dbReference type="CDD" id="cd00078">
    <property type="entry name" value="HECTc"/>
    <property type="match status" value="1"/>
</dbReference>
<dbReference type="GO" id="GO:0016874">
    <property type="term" value="F:ligase activity"/>
    <property type="evidence" value="ECO:0007669"/>
    <property type="project" value="UniProtKB-KW"/>
</dbReference>
<dbReference type="InterPro" id="IPR035983">
    <property type="entry name" value="Hect_E3_ubiquitin_ligase"/>
</dbReference>
<feature type="non-terminal residue" evidence="7">
    <location>
        <position position="1"/>
    </location>
</feature>
<evidence type="ECO:0000256" key="5">
    <source>
        <dbReference type="PROSITE-ProRule" id="PRU00104"/>
    </source>
</evidence>
<feature type="non-terminal residue" evidence="7">
    <location>
        <position position="392"/>
    </location>
</feature>
<dbReference type="Gene3D" id="3.90.1750.10">
    <property type="entry name" value="Hect, E3 ligase catalytic domains"/>
    <property type="match status" value="1"/>
</dbReference>
<feature type="domain" description="HECT" evidence="6">
    <location>
        <begin position="66"/>
        <end position="392"/>
    </location>
</feature>
<evidence type="ECO:0000256" key="3">
    <source>
        <dbReference type="ARBA" id="ARBA00022679"/>
    </source>
</evidence>
<name>B8BRB4_THAPS</name>
<dbReference type="SUPFAM" id="SSF56204">
    <property type="entry name" value="Hect, E3 ligase catalytic domain"/>
    <property type="match status" value="1"/>
</dbReference>
<dbReference type="eggNOG" id="KOG0941">
    <property type="taxonomic scope" value="Eukaryota"/>
</dbReference>
<dbReference type="EC" id="2.3.2.26" evidence="2"/>
<evidence type="ECO:0000313" key="8">
    <source>
        <dbReference type="Proteomes" id="UP000001449"/>
    </source>
</evidence>
<dbReference type="InParanoid" id="B8BRB4"/>
<evidence type="ECO:0000313" key="7">
    <source>
        <dbReference type="EMBL" id="EED96508.1"/>
    </source>
</evidence>
<dbReference type="InterPro" id="IPR044611">
    <property type="entry name" value="E3A/B/C-like"/>
</dbReference>
<dbReference type="EMBL" id="CM000638">
    <property type="protein sequence ID" value="EED96508.1"/>
    <property type="molecule type" value="Genomic_DNA"/>
</dbReference>
<dbReference type="AlphaFoldDB" id="B8BRB4"/>
<dbReference type="OMA" id="FARRINI"/>
<organism evidence="7 8">
    <name type="scientific">Thalassiosira pseudonana</name>
    <name type="common">Marine diatom</name>
    <name type="synonym">Cyclotella nana</name>
    <dbReference type="NCBI Taxonomy" id="35128"/>
    <lineage>
        <taxon>Eukaryota</taxon>
        <taxon>Sar</taxon>
        <taxon>Stramenopiles</taxon>
        <taxon>Ochrophyta</taxon>
        <taxon>Bacillariophyta</taxon>
        <taxon>Coscinodiscophyceae</taxon>
        <taxon>Thalassiosirophycidae</taxon>
        <taxon>Thalassiosirales</taxon>
        <taxon>Thalassiosiraceae</taxon>
        <taxon>Thalassiosira</taxon>
    </lineage>
</organism>
<dbReference type="GO" id="GO:0000209">
    <property type="term" value="P:protein polyubiquitination"/>
    <property type="evidence" value="ECO:0007669"/>
    <property type="project" value="InterPro"/>
</dbReference>
<dbReference type="SMART" id="SM00119">
    <property type="entry name" value="HECTc"/>
    <property type="match status" value="1"/>
</dbReference>
<keyword evidence="7" id="KW-0436">Ligase</keyword>
<dbReference type="PaxDb" id="35128-Thaps261019"/>
<comment type="catalytic activity">
    <reaction evidence="1">
        <text>S-ubiquitinyl-[E2 ubiquitin-conjugating enzyme]-L-cysteine + [acceptor protein]-L-lysine = [E2 ubiquitin-conjugating enzyme]-L-cysteine + N(6)-ubiquitinyl-[acceptor protein]-L-lysine.</text>
        <dbReference type="EC" id="2.3.2.26"/>
    </reaction>
</comment>
<evidence type="ECO:0000256" key="1">
    <source>
        <dbReference type="ARBA" id="ARBA00000885"/>
    </source>
</evidence>
<dbReference type="KEGG" id="tps:THAPSDRAFT_261019"/>
<keyword evidence="3" id="KW-0808">Transferase</keyword>
<dbReference type="PANTHER" id="PTHR45700:SF8">
    <property type="entry name" value="HECT-TYPE E3 UBIQUITIN TRANSFERASE"/>
    <property type="match status" value="1"/>
</dbReference>
<gene>
    <name evidence="7" type="ORF">THAPSDRAFT_261019</name>
</gene>
<keyword evidence="4 5" id="KW-0833">Ubl conjugation pathway</keyword>
<accession>B8BRB4</accession>
<dbReference type="GO" id="GO:0005737">
    <property type="term" value="C:cytoplasm"/>
    <property type="evidence" value="ECO:0000318"/>
    <property type="project" value="GO_Central"/>
</dbReference>
<evidence type="ECO:0000256" key="4">
    <source>
        <dbReference type="ARBA" id="ARBA00022786"/>
    </source>
</evidence>
<proteinExistence type="predicted"/>
<reference evidence="7 8" key="2">
    <citation type="journal article" date="2008" name="Nature">
        <title>The Phaeodactylum genome reveals the evolutionary history of diatom genomes.</title>
        <authorList>
            <person name="Bowler C."/>
            <person name="Allen A.E."/>
            <person name="Badger J.H."/>
            <person name="Grimwood J."/>
            <person name="Jabbari K."/>
            <person name="Kuo A."/>
            <person name="Maheswari U."/>
            <person name="Martens C."/>
            <person name="Maumus F."/>
            <person name="Otillar R.P."/>
            <person name="Rayko E."/>
            <person name="Salamov A."/>
            <person name="Vandepoele K."/>
            <person name="Beszteri B."/>
            <person name="Gruber A."/>
            <person name="Heijde M."/>
            <person name="Katinka M."/>
            <person name="Mock T."/>
            <person name="Valentin K."/>
            <person name="Verret F."/>
            <person name="Berges J.A."/>
            <person name="Brownlee C."/>
            <person name="Cadoret J.P."/>
            <person name="Chiovitti A."/>
            <person name="Choi C.J."/>
            <person name="Coesel S."/>
            <person name="De Martino A."/>
            <person name="Detter J.C."/>
            <person name="Durkin C."/>
            <person name="Falciatore A."/>
            <person name="Fournet J."/>
            <person name="Haruta M."/>
            <person name="Huysman M.J."/>
            <person name="Jenkins B.D."/>
            <person name="Jiroutova K."/>
            <person name="Jorgensen R.E."/>
            <person name="Joubert Y."/>
            <person name="Kaplan A."/>
            <person name="Kroger N."/>
            <person name="Kroth P.G."/>
            <person name="La Roche J."/>
            <person name="Lindquist E."/>
            <person name="Lommer M."/>
            <person name="Martin-Jezequel V."/>
            <person name="Lopez P.J."/>
            <person name="Lucas S."/>
            <person name="Mangogna M."/>
            <person name="McGinnis K."/>
            <person name="Medlin L.K."/>
            <person name="Montsant A."/>
            <person name="Oudot-Le Secq M.P."/>
            <person name="Napoli C."/>
            <person name="Obornik M."/>
            <person name="Parker M.S."/>
            <person name="Petit J.L."/>
            <person name="Porcel B.M."/>
            <person name="Poulsen N."/>
            <person name="Robison M."/>
            <person name="Rychlewski L."/>
            <person name="Rynearson T.A."/>
            <person name="Schmutz J."/>
            <person name="Shapiro H."/>
            <person name="Siaut M."/>
            <person name="Stanley M."/>
            <person name="Sussman M.R."/>
            <person name="Taylor A.R."/>
            <person name="Vardi A."/>
            <person name="von Dassow P."/>
            <person name="Vyverman W."/>
            <person name="Willis A."/>
            <person name="Wyrwicz L.S."/>
            <person name="Rokhsar D.S."/>
            <person name="Weissenbach J."/>
            <person name="Armbrust E.V."/>
            <person name="Green B.R."/>
            <person name="Van de Peer Y."/>
            <person name="Grigoriev I.V."/>
        </authorList>
    </citation>
    <scope>NUCLEOTIDE SEQUENCE [LARGE SCALE GENOMIC DNA]</scope>
    <source>
        <strain evidence="7 8">CCMP1335</strain>
    </source>
</reference>
<dbReference type="Gene3D" id="3.30.2160.10">
    <property type="entry name" value="Hect, E3 ligase catalytic domain"/>
    <property type="match status" value="1"/>
</dbReference>
<dbReference type="PROSITE" id="PS50237">
    <property type="entry name" value="HECT"/>
    <property type="match status" value="1"/>
</dbReference>
<sequence length="392" mass="44820">HSYPQSPGCKRNLLQMESQVEQYKAMIGDIQINESQREISVDPFFHLEIERSKLLEQTLDLIKQTDAKYIRKRLRVAFKGEEGLDAGGVTKEFFQLLSEELFDVTSGLWTTKYGDEINWFSSDNTWDIKGYELVGVLFGLALYNSVLLDVRFPLAVYRKIVSELGLPLGLEDIMDLELRRGLQQLLDYRGEDVEDVFCLTHEVTWMELGEERKLELKPGGSNIPVTNDNREEYVLRYVRWILVDSIQPQWDAFEKGVMTIMESSSLDLFLPEELELLVVGSPELDFAALEVNTKYEGGYDKDSQLVKWFWRFVKSAPKEAQIKLLRFATASSKAPIGGLGKLPFIIQRAGPDSAQLPTSHTCFNTLLIPDYETEEKMVTCIERAILECEGFG</sequence>
<dbReference type="PANTHER" id="PTHR45700">
    <property type="entry name" value="UBIQUITIN-PROTEIN LIGASE E3C"/>
    <property type="match status" value="1"/>
</dbReference>
<evidence type="ECO:0000256" key="2">
    <source>
        <dbReference type="ARBA" id="ARBA00012485"/>
    </source>
</evidence>
<dbReference type="GO" id="GO:0061630">
    <property type="term" value="F:ubiquitin protein ligase activity"/>
    <property type="evidence" value="ECO:0000318"/>
    <property type="project" value="GO_Central"/>
</dbReference>